<reference evidence="2" key="1">
    <citation type="submission" date="2017-09" db="EMBL/GenBank/DDBJ databases">
        <title>Depth-based differentiation of microbial function through sediment-hosted aquifers and enrichment of novel symbionts in the deep terrestrial subsurface.</title>
        <authorList>
            <person name="Probst A.J."/>
            <person name="Ladd B."/>
            <person name="Jarett J.K."/>
            <person name="Geller-Mcgrath D.E."/>
            <person name="Sieber C.M.K."/>
            <person name="Emerson J.B."/>
            <person name="Anantharaman K."/>
            <person name="Thomas B.C."/>
            <person name="Malmstrom R."/>
            <person name="Stieglmeier M."/>
            <person name="Klingl A."/>
            <person name="Woyke T."/>
            <person name="Ryan C.M."/>
            <person name="Banfield J.F."/>
        </authorList>
    </citation>
    <scope>NUCLEOTIDE SEQUENCE [LARGE SCALE GENOMIC DNA]</scope>
</reference>
<dbReference type="PROSITE" id="PS51257">
    <property type="entry name" value="PROKAR_LIPOPROTEIN"/>
    <property type="match status" value="1"/>
</dbReference>
<sequence>MSQREKTKGKEADMKRMYVLLLLVGIVLSGCSGLPPVGAVYAQATATDLMGQSCDLAKLGPNSNGYYCSSQCARIINAPSDVSQVWTRKDMCPQAYVAGTGGSYQSNPVAVVQSQPVQSQNTWSQPASNSVSSAFIPISGGQEFVGQFTRFQQLLKEKDPSGFAYATTYLRLISEDPRVIGVDVVSGIFSVNSEWKSPDADDAWWACVLVHEACHVENGHQLFSTDCAANERMCFVPQIACLRQLGAFSIAADVEQQDGSHCYASQSGERYSR</sequence>
<accession>A0A2M7TI86</accession>
<dbReference type="Proteomes" id="UP000228920">
    <property type="component" value="Unassembled WGS sequence"/>
</dbReference>
<evidence type="ECO:0000313" key="2">
    <source>
        <dbReference type="Proteomes" id="UP000228920"/>
    </source>
</evidence>
<name>A0A2M7TI86_UNCKA</name>
<gene>
    <name evidence="1" type="ORF">COY32_03920</name>
</gene>
<evidence type="ECO:0008006" key="3">
    <source>
        <dbReference type="Google" id="ProtNLM"/>
    </source>
</evidence>
<dbReference type="EMBL" id="PFNL01000112">
    <property type="protein sequence ID" value="PIZ46077.1"/>
    <property type="molecule type" value="Genomic_DNA"/>
</dbReference>
<protein>
    <recommendedName>
        <fullName evidence="3">Lipoprotein</fullName>
    </recommendedName>
</protein>
<comment type="caution">
    <text evidence="1">The sequence shown here is derived from an EMBL/GenBank/DDBJ whole genome shotgun (WGS) entry which is preliminary data.</text>
</comment>
<organism evidence="1 2">
    <name type="scientific">candidate division WWE3 bacterium CG_4_10_14_0_2_um_filter_41_14</name>
    <dbReference type="NCBI Taxonomy" id="1975072"/>
    <lineage>
        <taxon>Bacteria</taxon>
        <taxon>Katanobacteria</taxon>
    </lineage>
</organism>
<evidence type="ECO:0000313" key="1">
    <source>
        <dbReference type="EMBL" id="PIZ46077.1"/>
    </source>
</evidence>
<dbReference type="AlphaFoldDB" id="A0A2M7TI86"/>
<proteinExistence type="predicted"/>